<gene>
    <name evidence="1" type="ORF">PHATRDRAFT_47359</name>
</gene>
<dbReference type="PaxDb" id="2850-Phatr47359"/>
<dbReference type="KEGG" id="pti:PHATRDRAFT_47359"/>
<evidence type="ECO:0008006" key="3">
    <source>
        <dbReference type="Google" id="ProtNLM"/>
    </source>
</evidence>
<dbReference type="AlphaFoldDB" id="B7G331"/>
<dbReference type="Proteomes" id="UP000000759">
    <property type="component" value="Chromosome 13"/>
</dbReference>
<sequence>MVAKAMPKLRMDGSPLKRPRSIDLPKIDVNEAIAHLQRALTTKQRLMALHHVQNLIEGDPTAISWMVDSGLIRILQLQLSYALQRHGSTSQELGTLCQVFDLALRTSPAGSLESALDKEAGRSLVNLVADAFPWGFHHVIVSILHTISQTSSGAFLILHCSKAMHCVTELFRCCRASSTSKEAVFEALGLLKNLTYFSEESRNILLDLPGIVGSLANVAVFVDQKGHERLSAIWRNLSVSMETRRRLAQDPDVLNGLLELADCTCSYALRNLLNTTISLSMDPESCVILVLHGDGIFVNVLRRLLVTETDALIRKRAARVIKLWASNDFVGPILVKDRALMDVLSQQALQDQNVDVRHEAADAFCRCSQRIQSPMPQHQLVLDAIMFLAEQSRLPAEVLARTLKAQALHPRNRIPMAERNSLLSALARIAQQEGVPNSAREDACCALAYLSDEAANLPKLSTAGIVEAVTYSRESSQASYTYKSSSGSDTICGYFNRRPTQV</sequence>
<dbReference type="HOGENOM" id="CLU_506685_0_0_1"/>
<dbReference type="InterPro" id="IPR016024">
    <property type="entry name" value="ARM-type_fold"/>
</dbReference>
<proteinExistence type="predicted"/>
<evidence type="ECO:0000313" key="1">
    <source>
        <dbReference type="EMBL" id="EEC46761.1"/>
    </source>
</evidence>
<protein>
    <recommendedName>
        <fullName evidence="3">Armadillo repeat-containing protein 8</fullName>
    </recommendedName>
</protein>
<dbReference type="RefSeq" id="XP_002181547.1">
    <property type="nucleotide sequence ID" value="XM_002181511.1"/>
</dbReference>
<dbReference type="SUPFAM" id="SSF48371">
    <property type="entry name" value="ARM repeat"/>
    <property type="match status" value="1"/>
</dbReference>
<dbReference type="GeneID" id="7202511"/>
<evidence type="ECO:0000313" key="2">
    <source>
        <dbReference type="Proteomes" id="UP000000759"/>
    </source>
</evidence>
<keyword evidence="2" id="KW-1185">Reference proteome</keyword>
<reference evidence="1 2" key="1">
    <citation type="journal article" date="2008" name="Nature">
        <title>The Phaeodactylum genome reveals the evolutionary history of diatom genomes.</title>
        <authorList>
            <person name="Bowler C."/>
            <person name="Allen A.E."/>
            <person name="Badger J.H."/>
            <person name="Grimwood J."/>
            <person name="Jabbari K."/>
            <person name="Kuo A."/>
            <person name="Maheswari U."/>
            <person name="Martens C."/>
            <person name="Maumus F."/>
            <person name="Otillar R.P."/>
            <person name="Rayko E."/>
            <person name="Salamov A."/>
            <person name="Vandepoele K."/>
            <person name="Beszteri B."/>
            <person name="Gruber A."/>
            <person name="Heijde M."/>
            <person name="Katinka M."/>
            <person name="Mock T."/>
            <person name="Valentin K."/>
            <person name="Verret F."/>
            <person name="Berges J.A."/>
            <person name="Brownlee C."/>
            <person name="Cadoret J.P."/>
            <person name="Chiovitti A."/>
            <person name="Choi C.J."/>
            <person name="Coesel S."/>
            <person name="De Martino A."/>
            <person name="Detter J.C."/>
            <person name="Durkin C."/>
            <person name="Falciatore A."/>
            <person name="Fournet J."/>
            <person name="Haruta M."/>
            <person name="Huysman M.J."/>
            <person name="Jenkins B.D."/>
            <person name="Jiroutova K."/>
            <person name="Jorgensen R.E."/>
            <person name="Joubert Y."/>
            <person name="Kaplan A."/>
            <person name="Kroger N."/>
            <person name="Kroth P.G."/>
            <person name="La Roche J."/>
            <person name="Lindquist E."/>
            <person name="Lommer M."/>
            <person name="Martin-Jezequel V."/>
            <person name="Lopez P.J."/>
            <person name="Lucas S."/>
            <person name="Mangogna M."/>
            <person name="McGinnis K."/>
            <person name="Medlin L.K."/>
            <person name="Montsant A."/>
            <person name="Oudot-Le Secq M.P."/>
            <person name="Napoli C."/>
            <person name="Obornik M."/>
            <person name="Parker M.S."/>
            <person name="Petit J.L."/>
            <person name="Porcel B.M."/>
            <person name="Poulsen N."/>
            <person name="Robison M."/>
            <person name="Rychlewski L."/>
            <person name="Rynearson T.A."/>
            <person name="Schmutz J."/>
            <person name="Shapiro H."/>
            <person name="Siaut M."/>
            <person name="Stanley M."/>
            <person name="Sussman M.R."/>
            <person name="Taylor A.R."/>
            <person name="Vardi A."/>
            <person name="von Dassow P."/>
            <person name="Vyverman W."/>
            <person name="Willis A."/>
            <person name="Wyrwicz L.S."/>
            <person name="Rokhsar D.S."/>
            <person name="Weissenbach J."/>
            <person name="Armbrust E.V."/>
            <person name="Green B.R."/>
            <person name="Van de Peer Y."/>
            <person name="Grigoriev I.V."/>
        </authorList>
    </citation>
    <scope>NUCLEOTIDE SEQUENCE [LARGE SCALE GENOMIC DNA]</scope>
    <source>
        <strain evidence="1 2">CCAP 1055/1</strain>
    </source>
</reference>
<dbReference type="Gene3D" id="1.25.10.10">
    <property type="entry name" value="Leucine-rich Repeat Variant"/>
    <property type="match status" value="2"/>
</dbReference>
<reference evidence="2" key="2">
    <citation type="submission" date="2008-08" db="EMBL/GenBank/DDBJ databases">
        <authorList>
            <consortium name="Diatom Consortium"/>
            <person name="Grigoriev I."/>
            <person name="Grimwood J."/>
            <person name="Kuo A."/>
            <person name="Otillar R.P."/>
            <person name="Salamov A."/>
            <person name="Detter J.C."/>
            <person name="Lindquist E."/>
            <person name="Shapiro H."/>
            <person name="Lucas S."/>
            <person name="Glavina del Rio T."/>
            <person name="Pitluck S."/>
            <person name="Rokhsar D."/>
            <person name="Bowler C."/>
        </authorList>
    </citation>
    <scope>GENOME REANNOTATION</scope>
    <source>
        <strain evidence="2">CCAP 1055/1</strain>
    </source>
</reference>
<accession>B7G331</accession>
<dbReference type="EMBL" id="CM000615">
    <property type="protein sequence ID" value="EEC46761.1"/>
    <property type="molecule type" value="Genomic_DNA"/>
</dbReference>
<name>B7G331_PHATC</name>
<dbReference type="InterPro" id="IPR011989">
    <property type="entry name" value="ARM-like"/>
</dbReference>
<organism evidence="1 2">
    <name type="scientific">Phaeodactylum tricornutum (strain CCAP 1055/1)</name>
    <dbReference type="NCBI Taxonomy" id="556484"/>
    <lineage>
        <taxon>Eukaryota</taxon>
        <taxon>Sar</taxon>
        <taxon>Stramenopiles</taxon>
        <taxon>Ochrophyta</taxon>
        <taxon>Bacillariophyta</taxon>
        <taxon>Bacillariophyceae</taxon>
        <taxon>Bacillariophycidae</taxon>
        <taxon>Naviculales</taxon>
        <taxon>Phaeodactylaceae</taxon>
        <taxon>Phaeodactylum</taxon>
    </lineage>
</organism>
<dbReference type="InParanoid" id="B7G331"/>
<dbReference type="OrthoDB" id="44787at2759"/>